<protein>
    <submittedName>
        <fullName evidence="2">Class I SAM-dependent methyltransferase</fullName>
    </submittedName>
</protein>
<dbReference type="InterPro" id="IPR013216">
    <property type="entry name" value="Methyltransf_11"/>
</dbReference>
<evidence type="ECO:0000313" key="2">
    <source>
        <dbReference type="EMBL" id="MCP8885494.1"/>
    </source>
</evidence>
<dbReference type="InterPro" id="IPR029063">
    <property type="entry name" value="SAM-dependent_MTases_sf"/>
</dbReference>
<gene>
    <name evidence="2" type="ORF">NF348_00030</name>
</gene>
<keyword evidence="2" id="KW-0808">Transferase</keyword>
<dbReference type="AlphaFoldDB" id="A0A9Q4AKK7"/>
<evidence type="ECO:0000259" key="1">
    <source>
        <dbReference type="Pfam" id="PF08241"/>
    </source>
</evidence>
<reference evidence="2" key="1">
    <citation type="submission" date="2022-06" db="EMBL/GenBank/DDBJ databases">
        <title>Devosia sp. XJ19-45 genome assembly.</title>
        <authorList>
            <person name="Li B."/>
            <person name="Cai M."/>
            <person name="Nie G."/>
            <person name="Li W."/>
        </authorList>
    </citation>
    <scope>NUCLEOTIDE SEQUENCE</scope>
    <source>
        <strain evidence="2">XJ19-45</strain>
    </source>
</reference>
<proteinExistence type="predicted"/>
<feature type="domain" description="Methyltransferase type 11" evidence="1">
    <location>
        <begin position="78"/>
        <end position="126"/>
    </location>
</feature>
<dbReference type="Gene3D" id="3.40.50.150">
    <property type="entry name" value="Vaccinia Virus protein VP39"/>
    <property type="match status" value="1"/>
</dbReference>
<evidence type="ECO:0000313" key="3">
    <source>
        <dbReference type="Proteomes" id="UP001060275"/>
    </source>
</evidence>
<dbReference type="Pfam" id="PF08241">
    <property type="entry name" value="Methyltransf_11"/>
    <property type="match status" value="1"/>
</dbReference>
<dbReference type="EMBL" id="JAMWDU010000001">
    <property type="protein sequence ID" value="MCP8885494.1"/>
    <property type="molecule type" value="Genomic_DNA"/>
</dbReference>
<accession>A0A9Q4AKK7</accession>
<keyword evidence="2" id="KW-0489">Methyltransferase</keyword>
<keyword evidence="3" id="KW-1185">Reference proteome</keyword>
<dbReference type="GO" id="GO:0008757">
    <property type="term" value="F:S-adenosylmethionine-dependent methyltransferase activity"/>
    <property type="evidence" value="ECO:0007669"/>
    <property type="project" value="InterPro"/>
</dbReference>
<dbReference type="SUPFAM" id="SSF53335">
    <property type="entry name" value="S-adenosyl-L-methionine-dependent methyltransferases"/>
    <property type="match status" value="1"/>
</dbReference>
<dbReference type="RefSeq" id="WP_254673282.1">
    <property type="nucleotide sequence ID" value="NZ_JAMWDU010000001.1"/>
</dbReference>
<dbReference type="GO" id="GO:0032259">
    <property type="term" value="P:methylation"/>
    <property type="evidence" value="ECO:0007669"/>
    <property type="project" value="UniProtKB-KW"/>
</dbReference>
<name>A0A9Q4AKK7_9HYPH</name>
<dbReference type="Proteomes" id="UP001060275">
    <property type="component" value="Unassembled WGS sequence"/>
</dbReference>
<sequence length="220" mass="25116">MTVQSKNEEMRSIIHRTKIDEKWSGRLPALLSVLTKQIADNAPSILDIGKSSRENWEMFAPGQAKSADINQFDGYPDIIMDVCDIDTYPDEMYDAIICHSILEHVYDPKAAVDNMAKHIRADGFFLGFTPFLMNYHAPKDLKFQDFYRFTRDGLAYLFRDFRDVTLYPVRGRAATLASLVWPLKKLARRSDGSEPLSRAMDKLLPGNPLQTTGYVIFAKK</sequence>
<organism evidence="2 3">
    <name type="scientific">Devosia ureilytica</name>
    <dbReference type="NCBI Taxonomy" id="2952754"/>
    <lineage>
        <taxon>Bacteria</taxon>
        <taxon>Pseudomonadati</taxon>
        <taxon>Pseudomonadota</taxon>
        <taxon>Alphaproteobacteria</taxon>
        <taxon>Hyphomicrobiales</taxon>
        <taxon>Devosiaceae</taxon>
        <taxon>Devosia</taxon>
    </lineage>
</organism>
<comment type="caution">
    <text evidence="2">The sequence shown here is derived from an EMBL/GenBank/DDBJ whole genome shotgun (WGS) entry which is preliminary data.</text>
</comment>